<feature type="compositionally biased region" description="Low complexity" evidence="1">
    <location>
        <begin position="482"/>
        <end position="498"/>
    </location>
</feature>
<dbReference type="EMBL" id="JAFJZO010000033">
    <property type="protein sequence ID" value="KAG5495265.1"/>
    <property type="molecule type" value="Genomic_DNA"/>
</dbReference>
<dbReference type="Proteomes" id="UP000674318">
    <property type="component" value="Unassembled WGS sequence"/>
</dbReference>
<feature type="compositionally biased region" description="Basic and acidic residues" evidence="1">
    <location>
        <begin position="904"/>
        <end position="928"/>
    </location>
</feature>
<name>A0A836IH33_9TRYP</name>
<organism evidence="2 3">
    <name type="scientific">Porcisia hertigi</name>
    <dbReference type="NCBI Taxonomy" id="2761500"/>
    <lineage>
        <taxon>Eukaryota</taxon>
        <taxon>Discoba</taxon>
        <taxon>Euglenozoa</taxon>
        <taxon>Kinetoplastea</taxon>
        <taxon>Metakinetoplastina</taxon>
        <taxon>Trypanosomatida</taxon>
        <taxon>Trypanosomatidae</taxon>
        <taxon>Leishmaniinae</taxon>
        <taxon>Porcisia</taxon>
    </lineage>
</organism>
<comment type="caution">
    <text evidence="2">The sequence shown here is derived from an EMBL/GenBank/DDBJ whole genome shotgun (WGS) entry which is preliminary data.</text>
</comment>
<feature type="region of interest" description="Disordered" evidence="1">
    <location>
        <begin position="2175"/>
        <end position="2207"/>
    </location>
</feature>
<feature type="compositionally biased region" description="Basic and acidic residues" evidence="1">
    <location>
        <begin position="732"/>
        <end position="744"/>
    </location>
</feature>
<feature type="compositionally biased region" description="Polar residues" evidence="1">
    <location>
        <begin position="1"/>
        <end position="10"/>
    </location>
</feature>
<accession>A0A836IH33</accession>
<proteinExistence type="predicted"/>
<feature type="region of interest" description="Disordered" evidence="1">
    <location>
        <begin position="403"/>
        <end position="443"/>
    </location>
</feature>
<evidence type="ECO:0000313" key="2">
    <source>
        <dbReference type="EMBL" id="KAG5495265.1"/>
    </source>
</evidence>
<protein>
    <submittedName>
        <fullName evidence="2">Uncharacterized protein</fullName>
    </submittedName>
</protein>
<feature type="region of interest" description="Disordered" evidence="1">
    <location>
        <begin position="1399"/>
        <end position="1459"/>
    </location>
</feature>
<feature type="region of interest" description="Disordered" evidence="1">
    <location>
        <begin position="686"/>
        <end position="751"/>
    </location>
</feature>
<feature type="region of interest" description="Disordered" evidence="1">
    <location>
        <begin position="848"/>
        <end position="879"/>
    </location>
</feature>
<feature type="compositionally biased region" description="Low complexity" evidence="1">
    <location>
        <begin position="1436"/>
        <end position="1459"/>
    </location>
</feature>
<feature type="compositionally biased region" description="Low complexity" evidence="1">
    <location>
        <begin position="848"/>
        <end position="859"/>
    </location>
</feature>
<dbReference type="PANTHER" id="PTHR35615:SF6">
    <property type="entry name" value="KINESIN MOTOR DOMAIN-CONTAINING PROTEIN"/>
    <property type="match status" value="1"/>
</dbReference>
<evidence type="ECO:0000313" key="3">
    <source>
        <dbReference type="Proteomes" id="UP000674318"/>
    </source>
</evidence>
<dbReference type="OrthoDB" id="273353at2759"/>
<feature type="region of interest" description="Disordered" evidence="1">
    <location>
        <begin position="1685"/>
        <end position="1749"/>
    </location>
</feature>
<feature type="region of interest" description="Disordered" evidence="1">
    <location>
        <begin position="185"/>
        <end position="252"/>
    </location>
</feature>
<feature type="compositionally biased region" description="Polar residues" evidence="1">
    <location>
        <begin position="1712"/>
        <end position="1721"/>
    </location>
</feature>
<dbReference type="RefSeq" id="XP_067754517.1">
    <property type="nucleotide sequence ID" value="XM_067898360.1"/>
</dbReference>
<dbReference type="KEGG" id="phet:94288437"/>
<feature type="region of interest" description="Disordered" evidence="1">
    <location>
        <begin position="1"/>
        <end position="20"/>
    </location>
</feature>
<feature type="region of interest" description="Disordered" evidence="1">
    <location>
        <begin position="897"/>
        <end position="928"/>
    </location>
</feature>
<dbReference type="GeneID" id="94288437"/>
<feature type="compositionally biased region" description="Polar residues" evidence="1">
    <location>
        <begin position="1523"/>
        <end position="1535"/>
    </location>
</feature>
<feature type="compositionally biased region" description="Polar residues" evidence="1">
    <location>
        <begin position="715"/>
        <end position="726"/>
    </location>
</feature>
<feature type="compositionally biased region" description="Low complexity" evidence="1">
    <location>
        <begin position="103"/>
        <end position="114"/>
    </location>
</feature>
<feature type="compositionally biased region" description="Polar residues" evidence="1">
    <location>
        <begin position="2180"/>
        <end position="2207"/>
    </location>
</feature>
<sequence length="2619" mass="277630">MASSGYTYTNDLDDGDLVGTIMRPHEQSSSSFVDSALDNTDTSQSQYEYLDSSFSESYDDGRDEALAALALEDFVGVDGSNLASALSGSNSAFEISDGEGDAQTQTSNVTSQSVSGTDFDALPIIPVARQTIEELPAALVSVPQPLHHYHLRMNAVGDLRQPSTPYLEVFRDASSPAAGPNSIVRFNASPNGGGTHHRSAKDRSNHSDTNAVMSTGYTSNTPTLHSRTATAGGPTYPSVEPTPPLLHPVLSSTYPHNDSERFRFGIDAFLHGNKLGFGRQPSFKRLTPAAQSESKKNNCVLRFDDGGTSTSGAAPVNKRAAASSSSAGARVGLGGDQSAEAFNTWLEELESKAPGPPSARSGFSTTHAGLSIGEKLKREVDALMKNLLGDYDIFAGATTAVPGGSQPAHLDTFPGGTRTFSSTMRLPSPEVGQAKQQAGQSSASGFRTLLARQPKLETSAGIPSSAGGEQRGSAGAFVGASTTAFSSSQSQAQGSPPSRHGQTWSTPSGSRKTSASSAMAGNGDVFPDPTAAAATKVHLAMAHAKLRGSDGSVTRACGSASLSTATPYPYVDEDLLEGGYITGPPQLIRSPVKSSSGKLSTAAVASGVTSTGRDCGAHNYSNTTVIPTLSARGRGSSLVGREVAASKQRPFPQQQRLHPSWRNLPHGNSDPRVTTISCATGRAAAGAPQKLSAAGSRGESSKLPLSAWNHPYGPTSASLPSDSATLASGKLETSHHSHGDHTTGSDDTPSGSLITAVGGEDLAYTDGMRVTKLPLLISRGNRSSNSQRGMFASKCTADAGFTSNRLYGIRKTGEVTTLTNSTRWPVVDSAEMGTVAVKKYPLISLGSSSLSRRGSTSRTDLGAATGVEHGPAANPPRRRLTEFRNGDYMLQASFKSRVSATTAEDPHPETVEQRGRERQIQQSNEERRQRIQAFMARRKAEKKLEELRRAGVVGQKRQLEVLPGEQQQQPTLEVAPRLQTPVTVGCGLNAIKVSKRPRKALPKRVRPVRQSAPVACIIPEAVMAATAAVPDPVSLPQLGRGAVSAVKNKVRAVVVLMGSAGAEQEDLPVTLNDDEGGRRSSSGSIALSTAALGPLNAGTVVVRLNESSNTFRVQVPPDNTRFFSVDEFLLINDATAPKQVHEPLGRRSTEIASHVLSNGELPSIRLSSSTLTEMNRKFLAGVNVALLLASTQKAHHGSLSAVREVVRGVLSHMPSQGELFASIAFVSGGNTVDLLGDTGRPVRSAFSSSPLFGPTLESVKYVAVRGLGHMVTTVSKAYRVCNLTRQRQQPSDGLLVMSLILKQQRGGDVVLSSYLITDAGFDGSTYMAVLRKAQHTPFALFHSALGGSTLTTALVSVSVADSATLVPLLDVQHRLANVTNKPCHVGSVQRFLELAQQELQKGAEDERPDNRPNSGTNSTTMASEGQPHSLSTLSNTSESDSTSHPPSSSGHRGPGQQSGMRALLHKRLVESVVVAQSILDDPAGYHPKAVGEASRSRRASAPTVTARFSQPAGLPLTPATTPRGQPNSGDDATIKNTDVTVPRQCSLMSKAADSSTPAIAPAVLLPSHGTGAALAHSRSLSLAVADRAASHPTQLLVTCRPSDVFSVDLDAKAREKTPLSPPVTHYSKQIAQFCPLQQPTSSPAAGRPSVSISLSTEYVRRGNGSGAAQHTTRFMNFEDLCDSSSASVVGKPRVGTQLGKGDREEPKKFSPRSATEMTTEPLSVRHSAGVTEPSRRDKGASSNGAGGLAQELLGVSPGVVNGNGGIVQKRLQAAPARIVSNGRQVPSSSSKDPIDIPTAPDVKSIDSSLAPDVSSSVQQSSTLNRGESAPITTSTKVRTLVVVDPSCRETSNVTYDNTMVIATTEDDFEEYEVDEVREMVSGKEEPFRAKLLMELRDALLRGCNAAILSADSRRTGFSVQVLKSVVQMTFDELNREGARRSGRLSASIVKVKGESVVDLLRDSGEAEKLVIAISPLFGSCVHGATYSNIPSSAIFNTTIEAALHRDASDDNGRDHGFIFCSLLFKLQLEDESDVLVCSLVATFAGEHVGLYTSVLDRSPLVPRALFHYALGGPSYTIALLGISGKESRANQMLQVQRRLGEMSNRATHPGSVAKFVAGIRTDLMPNLIAKYENSRDQCERAATKELIERLAEMVKDADALLHGFDHHQPKAYLHEDQERGTTSASVASVNNPDSHSSATKASRSRCGNTSHVFNLPISTSAVGAVGDTTQQPANRQSSQRSLPCITAVNPEGAGDHIQSLVCYEQVLMGAGSVAVQGNSILCTSQGGMRYDSDEVIVCNEEHRSLSSKLMDQLVAKLLAGYHTGLLTSDSSYSAFTPLMLRRIVGRVLGALLPREGGLCEGSASTGSHHPSLVVGELHVSIALIKDDMTADLLPINANETYHRFEMDHVPLYGARVAGVTSHFVSTPQDFDNFLAVAIDNADPALQSADPGIMVVSLTLIQRVENPTNDVLVSSLLCTAVFDAVHHYERVLDADPSEPLELFHGILRGPCFSVALFGISDEEENPGKLLHALHGITQVRNRLPQVNSVSRYIQELQHGIVRLGERLATSSNEEEREYIVSRVKVAEHLLVDAEALRRNPFSTTHLHAFVPLSGAPGLRV</sequence>
<feature type="compositionally biased region" description="Polar residues" evidence="1">
    <location>
        <begin position="1813"/>
        <end position="1829"/>
    </location>
</feature>
<evidence type="ECO:0000256" key="1">
    <source>
        <dbReference type="SAM" id="MobiDB-lite"/>
    </source>
</evidence>
<gene>
    <name evidence="2" type="ORF">JKF63_02320</name>
</gene>
<feature type="compositionally biased region" description="Polar residues" evidence="1">
    <location>
        <begin position="207"/>
        <end position="229"/>
    </location>
</feature>
<keyword evidence="3" id="KW-1185">Reference proteome</keyword>
<feature type="region of interest" description="Disordered" evidence="1">
    <location>
        <begin position="297"/>
        <end position="334"/>
    </location>
</feature>
<dbReference type="PANTHER" id="PTHR35615">
    <property type="entry name" value="PRESENT IN THE OUTER MITOCHONDRIAL MEMBRANE PROTEOME 22-RELATED"/>
    <property type="match status" value="1"/>
</dbReference>
<feature type="region of interest" description="Disordered" evidence="1">
    <location>
        <begin position="482"/>
        <end position="523"/>
    </location>
</feature>
<dbReference type="SUPFAM" id="SSF52540">
    <property type="entry name" value="P-loop containing nucleoside triphosphate hydrolases"/>
    <property type="match status" value="2"/>
</dbReference>
<dbReference type="InterPro" id="IPR027417">
    <property type="entry name" value="P-loop_NTPase"/>
</dbReference>
<feature type="compositionally biased region" description="Polar residues" evidence="1">
    <location>
        <begin position="500"/>
        <end position="519"/>
    </location>
</feature>
<feature type="region of interest" description="Disordered" evidence="1">
    <location>
        <begin position="1482"/>
        <end position="1535"/>
    </location>
</feature>
<feature type="region of interest" description="Disordered" evidence="1">
    <location>
        <begin position="1778"/>
        <end position="1829"/>
    </location>
</feature>
<feature type="compositionally biased region" description="Basic and acidic residues" evidence="1">
    <location>
        <begin position="1401"/>
        <end position="1410"/>
    </location>
</feature>
<feature type="region of interest" description="Disordered" evidence="1">
    <location>
        <begin position="637"/>
        <end position="674"/>
    </location>
</feature>
<feature type="compositionally biased region" description="Low complexity" evidence="1">
    <location>
        <begin position="432"/>
        <end position="443"/>
    </location>
</feature>
<feature type="compositionally biased region" description="Polar residues" evidence="1">
    <location>
        <begin position="1411"/>
        <end position="1435"/>
    </location>
</feature>
<feature type="region of interest" description="Disordered" evidence="1">
    <location>
        <begin position="94"/>
        <end position="114"/>
    </location>
</feature>
<reference evidence="2 3" key="1">
    <citation type="submission" date="2021-02" db="EMBL/GenBank/DDBJ databases">
        <title>Porcisia hertigi Genome sequencing and assembly.</title>
        <authorList>
            <person name="Almutairi H."/>
            <person name="Gatherer D."/>
        </authorList>
    </citation>
    <scope>NUCLEOTIDE SEQUENCE [LARGE SCALE GENOMIC DNA]</scope>
    <source>
        <strain evidence="2 3">C119</strain>
    </source>
</reference>
<feature type="compositionally biased region" description="Low complexity" evidence="1">
    <location>
        <begin position="1511"/>
        <end position="1522"/>
    </location>
</feature>